<evidence type="ECO:0000256" key="1">
    <source>
        <dbReference type="SAM" id="Phobius"/>
    </source>
</evidence>
<comment type="caution">
    <text evidence="2">The sequence shown here is derived from an EMBL/GenBank/DDBJ whole genome shotgun (WGS) entry which is preliminary data.</text>
</comment>
<gene>
    <name evidence="2" type="ORF">PTQ27_09375</name>
</gene>
<reference evidence="2 3" key="1">
    <citation type="submission" date="2023-02" db="EMBL/GenBank/DDBJ databases">
        <title>Mannheimia cairiniae sp. nov., a novel species of Mannheimia obtained from moscovy ducks (Cairina moschata) and reclassification of Mannheimia ovis as heterotypic synonym of Mannheimia pernigra.</title>
        <authorList>
            <person name="Christensen H."/>
        </authorList>
    </citation>
    <scope>NUCLEOTIDE SEQUENCE [LARGE SCALE GENOMIC DNA]</scope>
    <source>
        <strain evidence="2 3">AT1</strain>
    </source>
</reference>
<evidence type="ECO:0000313" key="3">
    <source>
        <dbReference type="Proteomes" id="UP001221909"/>
    </source>
</evidence>
<keyword evidence="1" id="KW-1133">Transmembrane helix</keyword>
<evidence type="ECO:0000313" key="2">
    <source>
        <dbReference type="EMBL" id="MDD0824668.1"/>
    </source>
</evidence>
<keyword evidence="1" id="KW-0812">Transmembrane</keyword>
<protein>
    <recommendedName>
        <fullName evidence="4">Preprotein translocase subunit SecE</fullName>
    </recommendedName>
</protein>
<proteinExistence type="predicted"/>
<name>A0ABT5MRR5_9PAST</name>
<evidence type="ECO:0008006" key="4">
    <source>
        <dbReference type="Google" id="ProtNLM"/>
    </source>
</evidence>
<dbReference type="Proteomes" id="UP001221909">
    <property type="component" value="Unassembled WGS sequence"/>
</dbReference>
<accession>A0ABT5MRR5</accession>
<feature type="transmembrane region" description="Helical" evidence="1">
    <location>
        <begin position="14"/>
        <end position="31"/>
    </location>
</feature>
<dbReference type="EMBL" id="JAQSJE010000009">
    <property type="protein sequence ID" value="MDD0824668.1"/>
    <property type="molecule type" value="Genomic_DNA"/>
</dbReference>
<dbReference type="RefSeq" id="WP_256692804.1">
    <property type="nucleotide sequence ID" value="NZ_JAQSJE010000009.1"/>
</dbReference>
<organism evidence="2 3">
    <name type="scientific">Mannheimia cairinae</name>
    <dbReference type="NCBI Taxonomy" id="3025936"/>
    <lineage>
        <taxon>Bacteria</taxon>
        <taxon>Pseudomonadati</taxon>
        <taxon>Pseudomonadota</taxon>
        <taxon>Gammaproteobacteria</taxon>
        <taxon>Pasteurellales</taxon>
        <taxon>Pasteurellaceae</taxon>
        <taxon>Mannheimia</taxon>
    </lineage>
</organism>
<keyword evidence="3" id="KW-1185">Reference proteome</keyword>
<keyword evidence="1" id="KW-0472">Membrane</keyword>
<sequence>MLEVIDKSDKARKFAYVVLFLGFILGTYWLAPNFLKAVADFILTMKNS</sequence>